<name>A0A8J3JZD9_9ACTN</name>
<proteinExistence type="predicted"/>
<feature type="region of interest" description="Disordered" evidence="1">
    <location>
        <begin position="1"/>
        <end position="56"/>
    </location>
</feature>
<accession>A0A8J3JZD9</accession>
<dbReference type="AlphaFoldDB" id="A0A8J3JZD9"/>
<keyword evidence="3" id="KW-1185">Reference proteome</keyword>
<reference evidence="2 3" key="1">
    <citation type="submission" date="2021-01" db="EMBL/GenBank/DDBJ databases">
        <title>Whole genome shotgun sequence of Catellatospora chokoriensis NBRC 107358.</title>
        <authorList>
            <person name="Komaki H."/>
            <person name="Tamura T."/>
        </authorList>
    </citation>
    <scope>NUCLEOTIDE SEQUENCE [LARGE SCALE GENOMIC DNA]</scope>
    <source>
        <strain evidence="2 3">NBRC 107358</strain>
    </source>
</reference>
<dbReference type="RefSeq" id="WP_191838973.1">
    <property type="nucleotide sequence ID" value="NZ_BAAALB010000008.1"/>
</dbReference>
<evidence type="ECO:0000313" key="3">
    <source>
        <dbReference type="Proteomes" id="UP000619293"/>
    </source>
</evidence>
<feature type="compositionally biased region" description="Basic and acidic residues" evidence="1">
    <location>
        <begin position="9"/>
        <end position="27"/>
    </location>
</feature>
<gene>
    <name evidence="2" type="ORF">Cch02nite_32720</name>
</gene>
<dbReference type="EMBL" id="BONG01000018">
    <property type="protein sequence ID" value="GIF89828.1"/>
    <property type="molecule type" value="Genomic_DNA"/>
</dbReference>
<sequence length="163" mass="18952">MGDIAVDLAHQDPRFEAKYEGPPADRRRASRRKHPDFAEMPADALTRQPSDTQPVTEDEALDWMRRWSASHGKEVPEELPSWLNPLNVMVVRVPPQLQALFNARCEIEGMHPAARLELLMYEFIRQQVEPDRANVRERYETYWDDTVEEARKGLRKSRSGRDG</sequence>
<evidence type="ECO:0000256" key="1">
    <source>
        <dbReference type="SAM" id="MobiDB-lite"/>
    </source>
</evidence>
<comment type="caution">
    <text evidence="2">The sequence shown here is derived from an EMBL/GenBank/DDBJ whole genome shotgun (WGS) entry which is preliminary data.</text>
</comment>
<evidence type="ECO:0000313" key="2">
    <source>
        <dbReference type="EMBL" id="GIF89828.1"/>
    </source>
</evidence>
<organism evidence="2 3">
    <name type="scientific">Catellatospora chokoriensis</name>
    <dbReference type="NCBI Taxonomy" id="310353"/>
    <lineage>
        <taxon>Bacteria</taxon>
        <taxon>Bacillati</taxon>
        <taxon>Actinomycetota</taxon>
        <taxon>Actinomycetes</taxon>
        <taxon>Micromonosporales</taxon>
        <taxon>Micromonosporaceae</taxon>
        <taxon>Catellatospora</taxon>
    </lineage>
</organism>
<dbReference type="Proteomes" id="UP000619293">
    <property type="component" value="Unassembled WGS sequence"/>
</dbReference>
<protein>
    <submittedName>
        <fullName evidence="2">Uncharacterized protein</fullName>
    </submittedName>
</protein>